<name>A0A645CKB0_9ZZZZ</name>
<proteinExistence type="predicted"/>
<organism evidence="1">
    <name type="scientific">bioreactor metagenome</name>
    <dbReference type="NCBI Taxonomy" id="1076179"/>
    <lineage>
        <taxon>unclassified sequences</taxon>
        <taxon>metagenomes</taxon>
        <taxon>ecological metagenomes</taxon>
    </lineage>
</organism>
<comment type="caution">
    <text evidence="1">The sequence shown here is derived from an EMBL/GenBank/DDBJ whole genome shotgun (WGS) entry which is preliminary data.</text>
</comment>
<gene>
    <name evidence="1" type="ORF">SDC9_124403</name>
</gene>
<evidence type="ECO:0008006" key="2">
    <source>
        <dbReference type="Google" id="ProtNLM"/>
    </source>
</evidence>
<dbReference type="EMBL" id="VSSQ01027921">
    <property type="protein sequence ID" value="MPM77400.1"/>
    <property type="molecule type" value="Genomic_DNA"/>
</dbReference>
<protein>
    <recommendedName>
        <fullName evidence="2">Helix-turn-helix domain-containing protein</fullName>
    </recommendedName>
</protein>
<dbReference type="InterPro" id="IPR009061">
    <property type="entry name" value="DNA-bd_dom_put_sf"/>
</dbReference>
<dbReference type="SUPFAM" id="SSF46955">
    <property type="entry name" value="Putative DNA-binding domain"/>
    <property type="match status" value="1"/>
</dbReference>
<dbReference type="AlphaFoldDB" id="A0A645CKB0"/>
<evidence type="ECO:0000313" key="1">
    <source>
        <dbReference type="EMBL" id="MPM77400.1"/>
    </source>
</evidence>
<dbReference type="Gene3D" id="1.10.10.10">
    <property type="entry name" value="Winged helix-like DNA-binding domain superfamily/Winged helix DNA-binding domain"/>
    <property type="match status" value="1"/>
</dbReference>
<dbReference type="InterPro" id="IPR036388">
    <property type="entry name" value="WH-like_DNA-bd_sf"/>
</dbReference>
<sequence>MNKIDKGLTLMDRVVNDKELARAIDPTGKIVTPWTIRNWRLQGGMPSFRVGNRIFFRLESVLRWMDSREAGIPESAPASYGKLRRID</sequence>
<reference evidence="1" key="1">
    <citation type="submission" date="2019-08" db="EMBL/GenBank/DDBJ databases">
        <authorList>
            <person name="Kucharzyk K."/>
            <person name="Murdoch R.W."/>
            <person name="Higgins S."/>
            <person name="Loffler F."/>
        </authorList>
    </citation>
    <scope>NUCLEOTIDE SEQUENCE</scope>
</reference>
<accession>A0A645CKB0</accession>